<dbReference type="Proteomes" id="UP000003692">
    <property type="component" value="Unassembled WGS sequence"/>
</dbReference>
<gene>
    <name evidence="2" type="ORF">EDWATA_00326</name>
</gene>
<feature type="transmembrane region" description="Helical" evidence="1">
    <location>
        <begin position="17"/>
        <end position="35"/>
    </location>
</feature>
<dbReference type="AlphaFoldDB" id="D4F0U6"/>
<evidence type="ECO:0000313" key="2">
    <source>
        <dbReference type="EMBL" id="EFE24606.1"/>
    </source>
</evidence>
<name>D4F0U6_EDWTA</name>
<protein>
    <submittedName>
        <fullName evidence="2">Uncharacterized protein</fullName>
    </submittedName>
</protein>
<keyword evidence="1" id="KW-0472">Membrane</keyword>
<organism evidence="2 3">
    <name type="scientific">Edwardsiella tarda ATCC 23685</name>
    <dbReference type="NCBI Taxonomy" id="500638"/>
    <lineage>
        <taxon>Bacteria</taxon>
        <taxon>Pseudomonadati</taxon>
        <taxon>Pseudomonadota</taxon>
        <taxon>Gammaproteobacteria</taxon>
        <taxon>Enterobacterales</taxon>
        <taxon>Hafniaceae</taxon>
        <taxon>Edwardsiella</taxon>
    </lineage>
</organism>
<comment type="caution">
    <text evidence="2">The sequence shown here is derived from an EMBL/GenBank/DDBJ whole genome shotgun (WGS) entry which is preliminary data.</text>
</comment>
<sequence length="75" mass="8722">MPAPRIYRYLLRFSPRLIAYWAFHCCIALCMPGLAPWRARYQACLVCRLMPWTAPLFTTKKAVHDTVMTGVQDEC</sequence>
<keyword evidence="1" id="KW-1133">Transmembrane helix</keyword>
<evidence type="ECO:0000313" key="3">
    <source>
        <dbReference type="Proteomes" id="UP000003692"/>
    </source>
</evidence>
<evidence type="ECO:0000256" key="1">
    <source>
        <dbReference type="SAM" id="Phobius"/>
    </source>
</evidence>
<dbReference type="HOGENOM" id="CLU_2665294_0_0_6"/>
<proteinExistence type="predicted"/>
<dbReference type="EMBL" id="ADGK01000012">
    <property type="protein sequence ID" value="EFE24606.1"/>
    <property type="molecule type" value="Genomic_DNA"/>
</dbReference>
<keyword evidence="1" id="KW-0812">Transmembrane</keyword>
<accession>D4F0U6</accession>
<reference evidence="2 3" key="1">
    <citation type="submission" date="2010-02" db="EMBL/GenBank/DDBJ databases">
        <authorList>
            <person name="Weinstock G."/>
            <person name="Sodergren E."/>
            <person name="Clifton S."/>
            <person name="Fulton L."/>
            <person name="Fulton B."/>
            <person name="Courtney L."/>
            <person name="Fronick C."/>
            <person name="Harrison M."/>
            <person name="Strong C."/>
            <person name="Farmer C."/>
            <person name="Delahaunty K."/>
            <person name="Markovic C."/>
            <person name="Hall O."/>
            <person name="Minx P."/>
            <person name="Tomlinson C."/>
            <person name="Mitreva M."/>
            <person name="Nelson J."/>
            <person name="Hou S."/>
            <person name="Wollam A."/>
            <person name="Pepin K.H."/>
            <person name="Johnson M."/>
            <person name="Bhonagiri V."/>
            <person name="Zhang X."/>
            <person name="Suruliraj S."/>
            <person name="Warren W."/>
            <person name="Chinwalla A."/>
            <person name="Mardis E.R."/>
            <person name="Wilson R.K."/>
        </authorList>
    </citation>
    <scope>NUCLEOTIDE SEQUENCE [LARGE SCALE GENOMIC DNA]</scope>
    <source>
        <strain evidence="2 3">ATCC 23685</strain>
    </source>
</reference>